<sequence length="256" mass="27675">MEQYRRFDSVVNHIWLNSVSATKSEHLQEFAERVRALVAPYGSIAKAAKALEIPENTLRRACAGRNEPQAPLLMALSTKLDVSMSYLLGLSDDPAVASSPGAASGAELQLRRIPSLDACVAAGRGAAASAVAIDQMLAFPQWMLRKLAPPGARLSFMRAEGDSMQPLFNDGALLLVDESDATLRDAASKTDRAAEEGAIYAFEQAGALRVKRLRKTKSGDIVVISANPAYDPELLTGADAKRIKLLGRIVWWDNRL</sequence>
<dbReference type="Proteomes" id="UP000422569">
    <property type="component" value="Chromosome"/>
</dbReference>
<keyword evidence="2" id="KW-0238">DNA-binding</keyword>
<reference evidence="5 6" key="1">
    <citation type="submission" date="2019-09" db="EMBL/GenBank/DDBJ databases">
        <title>Isolation and complete genome sequencing of Methylocystis species.</title>
        <authorList>
            <person name="Rumah B.L."/>
            <person name="Stead C.E."/>
            <person name="Stevens B.C."/>
            <person name="Minton N.P."/>
            <person name="Grosse-Honebrink A."/>
            <person name="Zhang Y."/>
        </authorList>
    </citation>
    <scope>NUCLEOTIDE SEQUENCE [LARGE SCALE GENOMIC DNA]</scope>
    <source>
        <strain evidence="5 6">BRCS2</strain>
    </source>
</reference>
<proteinExistence type="predicted"/>
<dbReference type="SUPFAM" id="SSF47413">
    <property type="entry name" value="lambda repressor-like DNA-binding domains"/>
    <property type="match status" value="1"/>
</dbReference>
<protein>
    <submittedName>
        <fullName evidence="5">S24 family peptidase</fullName>
    </submittedName>
</protein>
<evidence type="ECO:0000256" key="1">
    <source>
        <dbReference type="ARBA" id="ARBA00023015"/>
    </source>
</evidence>
<evidence type="ECO:0000256" key="3">
    <source>
        <dbReference type="ARBA" id="ARBA00023163"/>
    </source>
</evidence>
<dbReference type="InterPro" id="IPR001387">
    <property type="entry name" value="Cro/C1-type_HTH"/>
</dbReference>
<dbReference type="EMBL" id="CP044331">
    <property type="protein sequence ID" value="QGM98239.1"/>
    <property type="molecule type" value="Genomic_DNA"/>
</dbReference>
<evidence type="ECO:0000259" key="4">
    <source>
        <dbReference type="PROSITE" id="PS50943"/>
    </source>
</evidence>
<dbReference type="KEGG" id="mpar:F7D14_12650"/>
<keyword evidence="3" id="KW-0804">Transcription</keyword>
<gene>
    <name evidence="5" type="ORF">F7D14_12650</name>
</gene>
<evidence type="ECO:0000313" key="6">
    <source>
        <dbReference type="Proteomes" id="UP000422569"/>
    </source>
</evidence>
<keyword evidence="6" id="KW-1185">Reference proteome</keyword>
<keyword evidence="1" id="KW-0805">Transcription regulation</keyword>
<dbReference type="InterPro" id="IPR036286">
    <property type="entry name" value="LexA/Signal_pep-like_sf"/>
</dbReference>
<dbReference type="Gene3D" id="2.10.109.10">
    <property type="entry name" value="Umud Fragment, subunit A"/>
    <property type="match status" value="1"/>
</dbReference>
<dbReference type="AlphaFoldDB" id="A0A6B8M9I0"/>
<dbReference type="PROSITE" id="PS50943">
    <property type="entry name" value="HTH_CROC1"/>
    <property type="match status" value="1"/>
</dbReference>
<dbReference type="InterPro" id="IPR039418">
    <property type="entry name" value="LexA-like"/>
</dbReference>
<evidence type="ECO:0000256" key="2">
    <source>
        <dbReference type="ARBA" id="ARBA00023125"/>
    </source>
</evidence>
<name>A0A6B8M9I0_9HYPH</name>
<dbReference type="GO" id="GO:0003677">
    <property type="term" value="F:DNA binding"/>
    <property type="evidence" value="ECO:0007669"/>
    <property type="project" value="UniProtKB-KW"/>
</dbReference>
<dbReference type="InterPro" id="IPR010982">
    <property type="entry name" value="Lambda_DNA-bd_dom_sf"/>
</dbReference>
<dbReference type="PANTHER" id="PTHR40661:SF3">
    <property type="entry name" value="FELS-1 PROPHAGE TRANSCRIPTIONAL REGULATOR"/>
    <property type="match status" value="1"/>
</dbReference>
<dbReference type="InterPro" id="IPR015927">
    <property type="entry name" value="Peptidase_S24_S26A/B/C"/>
</dbReference>
<dbReference type="CDD" id="cd06529">
    <property type="entry name" value="S24_LexA-like"/>
    <property type="match status" value="1"/>
</dbReference>
<dbReference type="PANTHER" id="PTHR40661">
    <property type="match status" value="1"/>
</dbReference>
<dbReference type="Pfam" id="PF00717">
    <property type="entry name" value="Peptidase_S24"/>
    <property type="match status" value="1"/>
</dbReference>
<feature type="domain" description="HTH cro/C1-type" evidence="4">
    <location>
        <begin position="43"/>
        <end position="87"/>
    </location>
</feature>
<accession>A0A6B8M9I0</accession>
<evidence type="ECO:0000313" key="5">
    <source>
        <dbReference type="EMBL" id="QGM98239.1"/>
    </source>
</evidence>
<organism evidence="5 6">
    <name type="scientific">Methylocystis parvus</name>
    <dbReference type="NCBI Taxonomy" id="134"/>
    <lineage>
        <taxon>Bacteria</taxon>
        <taxon>Pseudomonadati</taxon>
        <taxon>Pseudomonadota</taxon>
        <taxon>Alphaproteobacteria</taxon>
        <taxon>Hyphomicrobiales</taxon>
        <taxon>Methylocystaceae</taxon>
        <taxon>Methylocystis</taxon>
    </lineage>
</organism>
<dbReference type="SUPFAM" id="SSF51306">
    <property type="entry name" value="LexA/Signal peptidase"/>
    <property type="match status" value="1"/>
</dbReference>